<dbReference type="PANTHER" id="PTHR47328">
    <property type="match status" value="1"/>
</dbReference>
<dbReference type="OrthoDB" id="9803101at2"/>
<reference evidence="2" key="1">
    <citation type="submission" date="2017-12" db="EMBL/GenBank/DDBJ databases">
        <title>Genomic analysis of Paracoccus sp. CBA4604.</title>
        <authorList>
            <person name="Roh S.W."/>
            <person name="Kim J.Y."/>
            <person name="Kim J.S."/>
        </authorList>
    </citation>
    <scope>NUCLEOTIDE SEQUENCE [LARGE SCALE GENOMIC DNA]</scope>
    <source>
        <strain evidence="2">CBA4604</strain>
    </source>
</reference>
<dbReference type="EMBL" id="CP025583">
    <property type="protein sequence ID" value="AUM73343.1"/>
    <property type="molecule type" value="Genomic_DNA"/>
</dbReference>
<dbReference type="CDD" id="cd06150">
    <property type="entry name" value="YjgF_YER057c_UK114_like_2"/>
    <property type="match status" value="1"/>
</dbReference>
<dbReference type="RefSeq" id="WP_101498727.1">
    <property type="nucleotide sequence ID" value="NZ_CP025583.1"/>
</dbReference>
<dbReference type="InterPro" id="IPR035959">
    <property type="entry name" value="RutC-like_sf"/>
</dbReference>
<dbReference type="Gene3D" id="3.30.1330.40">
    <property type="entry name" value="RutC-like"/>
    <property type="match status" value="1"/>
</dbReference>
<dbReference type="SUPFAM" id="SSF55298">
    <property type="entry name" value="YjgF-like"/>
    <property type="match status" value="1"/>
</dbReference>
<dbReference type="Proteomes" id="UP000234882">
    <property type="component" value="Chromosome"/>
</dbReference>
<name>A0A2K9MCL6_9RHOB</name>
<proteinExistence type="predicted"/>
<evidence type="ECO:0000313" key="1">
    <source>
        <dbReference type="EMBL" id="AUM73343.1"/>
    </source>
</evidence>
<sequence length="114" mass="12304">MSIERIQPGPRMSQAVIHGDTIYLAGQLGDPSADIAQQVRQSLAGVDKVLAEAGSDKSKILSVMIWLADMGDFDAMNAEYEAWLDKDNPPTRATGESRLATPDHLVEVIVVAAR</sequence>
<protein>
    <recommendedName>
        <fullName evidence="3">RidA family protein</fullName>
    </recommendedName>
</protein>
<evidence type="ECO:0000313" key="2">
    <source>
        <dbReference type="Proteomes" id="UP000234882"/>
    </source>
</evidence>
<dbReference type="KEGG" id="paru:CYR75_02675"/>
<dbReference type="InterPro" id="IPR006175">
    <property type="entry name" value="YjgF/YER057c/UK114"/>
</dbReference>
<accession>A0A2K9MCL6</accession>
<evidence type="ECO:0008006" key="3">
    <source>
        <dbReference type="Google" id="ProtNLM"/>
    </source>
</evidence>
<dbReference type="InterPro" id="IPR035709">
    <property type="entry name" value="YoaB-like"/>
</dbReference>
<keyword evidence="2" id="KW-1185">Reference proteome</keyword>
<gene>
    <name evidence="1" type="ORF">CYR75_02675</name>
</gene>
<dbReference type="AlphaFoldDB" id="A0A2K9MCL6"/>
<organism evidence="1 2">
    <name type="scientific">Paracoccus jeotgali</name>
    <dbReference type="NCBI Taxonomy" id="2065379"/>
    <lineage>
        <taxon>Bacteria</taxon>
        <taxon>Pseudomonadati</taxon>
        <taxon>Pseudomonadota</taxon>
        <taxon>Alphaproteobacteria</taxon>
        <taxon>Rhodobacterales</taxon>
        <taxon>Paracoccaceae</taxon>
        <taxon>Paracoccus</taxon>
    </lineage>
</organism>
<dbReference type="PANTHER" id="PTHR47328:SF1">
    <property type="entry name" value="RUTC FAMILY PROTEIN YOAB"/>
    <property type="match status" value="1"/>
</dbReference>
<dbReference type="Pfam" id="PF01042">
    <property type="entry name" value="Ribonuc_L-PSP"/>
    <property type="match status" value="1"/>
</dbReference>